<feature type="binding site" evidence="5">
    <location>
        <begin position="188"/>
        <end position="189"/>
    </location>
    <ligand>
        <name>ATP</name>
        <dbReference type="ChEBI" id="CHEBI:30616"/>
    </ligand>
</feature>
<evidence type="ECO:0000256" key="1">
    <source>
        <dbReference type="ARBA" id="ARBA00022598"/>
    </source>
</evidence>
<dbReference type="Gene3D" id="3.40.50.12640">
    <property type="entry name" value="Phosphopantoate/pantothenate synthetase"/>
    <property type="match status" value="1"/>
</dbReference>
<keyword evidence="7" id="KW-1185">Reference proteome</keyword>
<reference evidence="6 7" key="1">
    <citation type="journal article" date="2016" name="Sci. Rep.">
        <title>Metabolic traits of an uncultured archaeal lineage -MSBL1- from brine pools of the Red Sea.</title>
        <authorList>
            <person name="Mwirichia R."/>
            <person name="Alam I."/>
            <person name="Rashid M."/>
            <person name="Vinu M."/>
            <person name="Ba-Alawi W."/>
            <person name="Anthony Kamau A."/>
            <person name="Kamanda Ngugi D."/>
            <person name="Goker M."/>
            <person name="Klenk H.P."/>
            <person name="Bajic V."/>
            <person name="Stingl U."/>
        </authorList>
    </citation>
    <scope>NUCLEOTIDE SEQUENCE [LARGE SCALE GENOMIC DNA]</scope>
    <source>
        <strain evidence="6">SCGC-AAA833F18</strain>
    </source>
</reference>
<dbReference type="HAMAP" id="MF_02224">
    <property type="entry name" value="PPS"/>
    <property type="match status" value="1"/>
</dbReference>
<keyword evidence="4 5" id="KW-0173">Coenzyme A biosynthesis</keyword>
<protein>
    <recommendedName>
        <fullName evidence="5">4-phosphopantoate--beta-alanine ligase</fullName>
        <ecNumber evidence="5">6.3.2.36</ecNumber>
    </recommendedName>
    <alternativeName>
        <fullName evidence="5">Phosphopantothenate synthetase</fullName>
        <shortName evidence="5">PPS</shortName>
    </alternativeName>
</protein>
<comment type="catalytic activity">
    <reaction evidence="5">
        <text>(R)-4-phosphopantoate + beta-alanine + ATP = (R)-4'-phosphopantothenate + AMP + diphosphate + H(+)</text>
        <dbReference type="Rhea" id="RHEA:27930"/>
        <dbReference type="ChEBI" id="CHEBI:10986"/>
        <dbReference type="ChEBI" id="CHEBI:15378"/>
        <dbReference type="ChEBI" id="CHEBI:30616"/>
        <dbReference type="ChEBI" id="CHEBI:33019"/>
        <dbReference type="ChEBI" id="CHEBI:57966"/>
        <dbReference type="ChEBI" id="CHEBI:61294"/>
        <dbReference type="ChEBI" id="CHEBI:456215"/>
        <dbReference type="EC" id="6.3.2.36"/>
    </reaction>
</comment>
<dbReference type="GO" id="GO:0016881">
    <property type="term" value="F:acid-amino acid ligase activity"/>
    <property type="evidence" value="ECO:0007669"/>
    <property type="project" value="UniProtKB-UniRule"/>
</dbReference>
<dbReference type="InterPro" id="IPR038138">
    <property type="entry name" value="PPS/PS_sf"/>
</dbReference>
<dbReference type="InterPro" id="IPR002855">
    <property type="entry name" value="PPS/PS"/>
</dbReference>
<comment type="function">
    <text evidence="5">Catalyzes the condensation of (R)-4-phosphopantoate and beta-alanine to 4'-phosphopantothenate in the CoA biosynthesis pathway.</text>
</comment>
<dbReference type="Proteomes" id="UP000070399">
    <property type="component" value="Unassembled WGS sequence"/>
</dbReference>
<dbReference type="PATRIC" id="fig|1698257.3.peg.44"/>
<evidence type="ECO:0000256" key="2">
    <source>
        <dbReference type="ARBA" id="ARBA00022741"/>
    </source>
</evidence>
<evidence type="ECO:0000313" key="6">
    <source>
        <dbReference type="EMBL" id="KXB09671.1"/>
    </source>
</evidence>
<keyword evidence="3 5" id="KW-0067">ATP-binding</keyword>
<accession>A0A133VTC2</accession>
<feature type="binding site" evidence="5">
    <location>
        <position position="17"/>
    </location>
    <ligand>
        <name>ATP</name>
        <dbReference type="ChEBI" id="CHEBI:30616"/>
    </ligand>
</feature>
<gene>
    <name evidence="6" type="ORF">AKJ35_00220</name>
</gene>
<dbReference type="GO" id="GO:0015937">
    <property type="term" value="P:coenzyme A biosynthetic process"/>
    <property type="evidence" value="ECO:0007669"/>
    <property type="project" value="UniProtKB-UniRule"/>
</dbReference>
<dbReference type="PIRSF" id="PIRSF004853">
    <property type="entry name" value="UCP004853"/>
    <property type="match status" value="1"/>
</dbReference>
<dbReference type="PANTHER" id="PTHR40695">
    <property type="entry name" value="4-PHOSPHOPANTOATE--BETA-ALANINE LIGASE"/>
    <property type="match status" value="1"/>
</dbReference>
<organism evidence="6 7">
    <name type="scientific">candidate division MSBL1 archaeon SCGC-AAA833F18</name>
    <dbReference type="NCBI Taxonomy" id="1698257"/>
    <lineage>
        <taxon>Archaea</taxon>
        <taxon>Methanobacteriati</taxon>
        <taxon>Methanobacteriota</taxon>
        <taxon>candidate division MSBL1</taxon>
    </lineage>
</organism>
<comment type="pathway">
    <text evidence="5">Cofactor biosynthesis; coenzyme A biosynthesis.</text>
</comment>
<comment type="similarity">
    <text evidence="5">Belongs to the archaeal phosphopantothenate synthetase family.</text>
</comment>
<evidence type="ECO:0000256" key="5">
    <source>
        <dbReference type="HAMAP-Rule" id="MF_02224"/>
    </source>
</evidence>
<dbReference type="EC" id="6.3.2.36" evidence="5"/>
<evidence type="ECO:0000256" key="3">
    <source>
        <dbReference type="ARBA" id="ARBA00022840"/>
    </source>
</evidence>
<dbReference type="NCBIfam" id="NF010324">
    <property type="entry name" value="PRK13761.1"/>
    <property type="match status" value="1"/>
</dbReference>
<feature type="binding site" evidence="5">
    <location>
        <begin position="200"/>
        <end position="201"/>
    </location>
    <ligand>
        <name>ATP</name>
        <dbReference type="ChEBI" id="CHEBI:30616"/>
    </ligand>
</feature>
<dbReference type="UniPathway" id="UPA00241"/>
<dbReference type="EMBL" id="LHYO01000001">
    <property type="protein sequence ID" value="KXB09671.1"/>
    <property type="molecule type" value="Genomic_DNA"/>
</dbReference>
<feature type="binding site" evidence="5">
    <location>
        <position position="39"/>
    </location>
    <ligand>
        <name>ATP</name>
        <dbReference type="ChEBI" id="CHEBI:30616"/>
    </ligand>
</feature>
<keyword evidence="1 5" id="KW-0436">Ligase</keyword>
<proteinExistence type="inferred from homology"/>
<keyword evidence="2 5" id="KW-0547">Nucleotide-binding</keyword>
<evidence type="ECO:0000256" key="4">
    <source>
        <dbReference type="ARBA" id="ARBA00022993"/>
    </source>
</evidence>
<dbReference type="AlphaFoldDB" id="A0A133VTC2"/>
<sequence length="253" mass="27684">MTEIESNHPRAESLRVREKLAEGFEKGLVVPEGLSAHGRGEAFDYILGEETSNLARKAIETATATLLEAENPVISVNGNTAALVPGGVVEFAGEVGAKIEVNLFHESPEREKLIAEHLISHGASEVLGVEEEFAARIPEIHSDRRKVDERGIKAADVVLVPLEDGDRTEALKELGKTVIAIDLNPMSRTAQAADITIVDNIVRAFPLMISKARELSENSSKELDKLIENFDNQANLSETLKFMLSRLEKLSIR</sequence>
<feature type="binding site" evidence="5">
    <location>
        <begin position="182"/>
        <end position="184"/>
    </location>
    <ligand>
        <name>ATP</name>
        <dbReference type="ChEBI" id="CHEBI:30616"/>
    </ligand>
</feature>
<comment type="caution">
    <text evidence="6">The sequence shown here is derived from an EMBL/GenBank/DDBJ whole genome shotgun (WGS) entry which is preliminary data.</text>
</comment>
<name>A0A133VTC2_9EURY</name>
<dbReference type="Pfam" id="PF02006">
    <property type="entry name" value="PPS_PS"/>
    <property type="match status" value="1"/>
</dbReference>
<dbReference type="GO" id="GO:0005524">
    <property type="term" value="F:ATP binding"/>
    <property type="evidence" value="ECO:0007669"/>
    <property type="project" value="UniProtKB-KW"/>
</dbReference>
<dbReference type="PANTHER" id="PTHR40695:SF1">
    <property type="entry name" value="4-PHOSPHOPANTOATE--BETA-ALANINE LIGASE"/>
    <property type="match status" value="1"/>
</dbReference>
<comment type="subunit">
    <text evidence="5">Homodimer.</text>
</comment>
<evidence type="ECO:0000313" key="7">
    <source>
        <dbReference type="Proteomes" id="UP000070399"/>
    </source>
</evidence>